<sequence>MHETPGRCKTVSQTVGTPVGDSKRVCDSAISVWAPVGDFPTLPDILPYPGDSQTV</sequence>
<proteinExistence type="predicted"/>
<dbReference type="EMBL" id="JAIWYP010000005">
    <property type="protein sequence ID" value="KAH3816620.1"/>
    <property type="molecule type" value="Genomic_DNA"/>
</dbReference>
<keyword evidence="2" id="KW-1185">Reference proteome</keyword>
<gene>
    <name evidence="1" type="ORF">DPMN_118138</name>
</gene>
<evidence type="ECO:0000313" key="1">
    <source>
        <dbReference type="EMBL" id="KAH3816620.1"/>
    </source>
</evidence>
<dbReference type="AlphaFoldDB" id="A0A9D4JLL2"/>
<name>A0A9D4JLL2_DREPO</name>
<reference evidence="1" key="1">
    <citation type="journal article" date="2019" name="bioRxiv">
        <title>The Genome of the Zebra Mussel, Dreissena polymorpha: A Resource for Invasive Species Research.</title>
        <authorList>
            <person name="McCartney M.A."/>
            <person name="Auch B."/>
            <person name="Kono T."/>
            <person name="Mallez S."/>
            <person name="Zhang Y."/>
            <person name="Obille A."/>
            <person name="Becker A."/>
            <person name="Abrahante J.E."/>
            <person name="Garbe J."/>
            <person name="Badalamenti J.P."/>
            <person name="Herman A."/>
            <person name="Mangelson H."/>
            <person name="Liachko I."/>
            <person name="Sullivan S."/>
            <person name="Sone E.D."/>
            <person name="Koren S."/>
            <person name="Silverstein K.A.T."/>
            <person name="Beckman K.B."/>
            <person name="Gohl D.M."/>
        </authorList>
    </citation>
    <scope>NUCLEOTIDE SEQUENCE</scope>
    <source>
        <strain evidence="1">Duluth1</strain>
        <tissue evidence="1">Whole animal</tissue>
    </source>
</reference>
<dbReference type="Proteomes" id="UP000828390">
    <property type="component" value="Unassembled WGS sequence"/>
</dbReference>
<protein>
    <submittedName>
        <fullName evidence="1">Uncharacterized protein</fullName>
    </submittedName>
</protein>
<organism evidence="1 2">
    <name type="scientific">Dreissena polymorpha</name>
    <name type="common">Zebra mussel</name>
    <name type="synonym">Mytilus polymorpha</name>
    <dbReference type="NCBI Taxonomy" id="45954"/>
    <lineage>
        <taxon>Eukaryota</taxon>
        <taxon>Metazoa</taxon>
        <taxon>Spiralia</taxon>
        <taxon>Lophotrochozoa</taxon>
        <taxon>Mollusca</taxon>
        <taxon>Bivalvia</taxon>
        <taxon>Autobranchia</taxon>
        <taxon>Heteroconchia</taxon>
        <taxon>Euheterodonta</taxon>
        <taxon>Imparidentia</taxon>
        <taxon>Neoheterodontei</taxon>
        <taxon>Myida</taxon>
        <taxon>Dreissenoidea</taxon>
        <taxon>Dreissenidae</taxon>
        <taxon>Dreissena</taxon>
    </lineage>
</organism>
<evidence type="ECO:0000313" key="2">
    <source>
        <dbReference type="Proteomes" id="UP000828390"/>
    </source>
</evidence>
<reference evidence="1" key="2">
    <citation type="submission" date="2020-11" db="EMBL/GenBank/DDBJ databases">
        <authorList>
            <person name="McCartney M.A."/>
            <person name="Auch B."/>
            <person name="Kono T."/>
            <person name="Mallez S."/>
            <person name="Becker A."/>
            <person name="Gohl D.M."/>
            <person name="Silverstein K.A.T."/>
            <person name="Koren S."/>
            <person name="Bechman K.B."/>
            <person name="Herman A."/>
            <person name="Abrahante J.E."/>
            <person name="Garbe J."/>
        </authorList>
    </citation>
    <scope>NUCLEOTIDE SEQUENCE</scope>
    <source>
        <strain evidence="1">Duluth1</strain>
        <tissue evidence="1">Whole animal</tissue>
    </source>
</reference>
<accession>A0A9D4JLL2</accession>
<comment type="caution">
    <text evidence="1">The sequence shown here is derived from an EMBL/GenBank/DDBJ whole genome shotgun (WGS) entry which is preliminary data.</text>
</comment>